<accession>A0A8J5D451</accession>
<dbReference type="Proteomes" id="UP000770661">
    <property type="component" value="Unassembled WGS sequence"/>
</dbReference>
<dbReference type="EMBL" id="JACEEZ010002581">
    <property type="protein sequence ID" value="KAG0728145.1"/>
    <property type="molecule type" value="Genomic_DNA"/>
</dbReference>
<reference evidence="2" key="1">
    <citation type="submission" date="2020-07" db="EMBL/GenBank/DDBJ databases">
        <title>The High-quality genome of the commercially important snow crab, Chionoecetes opilio.</title>
        <authorList>
            <person name="Jeong J.-H."/>
            <person name="Ryu S."/>
        </authorList>
    </citation>
    <scope>NUCLEOTIDE SEQUENCE</scope>
    <source>
        <strain evidence="2">MADBK_172401_WGS</strain>
        <tissue evidence="2">Digestive gland</tissue>
    </source>
</reference>
<feature type="compositionally biased region" description="Polar residues" evidence="1">
    <location>
        <begin position="80"/>
        <end position="92"/>
    </location>
</feature>
<evidence type="ECO:0000313" key="3">
    <source>
        <dbReference type="Proteomes" id="UP000770661"/>
    </source>
</evidence>
<name>A0A8J5D451_CHIOP</name>
<feature type="compositionally biased region" description="Basic residues" evidence="1">
    <location>
        <begin position="115"/>
        <end position="139"/>
    </location>
</feature>
<evidence type="ECO:0000256" key="1">
    <source>
        <dbReference type="SAM" id="MobiDB-lite"/>
    </source>
</evidence>
<proteinExistence type="predicted"/>
<organism evidence="2 3">
    <name type="scientific">Chionoecetes opilio</name>
    <name type="common">Atlantic snow crab</name>
    <name type="synonym">Cancer opilio</name>
    <dbReference type="NCBI Taxonomy" id="41210"/>
    <lineage>
        <taxon>Eukaryota</taxon>
        <taxon>Metazoa</taxon>
        <taxon>Ecdysozoa</taxon>
        <taxon>Arthropoda</taxon>
        <taxon>Crustacea</taxon>
        <taxon>Multicrustacea</taxon>
        <taxon>Malacostraca</taxon>
        <taxon>Eumalacostraca</taxon>
        <taxon>Eucarida</taxon>
        <taxon>Decapoda</taxon>
        <taxon>Pleocyemata</taxon>
        <taxon>Brachyura</taxon>
        <taxon>Eubrachyura</taxon>
        <taxon>Majoidea</taxon>
        <taxon>Majidae</taxon>
        <taxon>Chionoecetes</taxon>
    </lineage>
</organism>
<sequence>MPSEPLLGPRRPVKQKPSREVDVVAMNTQQVKVAAHRWCRHIRLTAISALERSENPSVPSPNLPFFVRSETLKATFHYAQNLTKRPTMSRTPLGNRPPDPSFRRPDLPGPSTHMTRGKPTSRKGPWRGQQRRSRPQKSP</sequence>
<comment type="caution">
    <text evidence="2">The sequence shown here is derived from an EMBL/GenBank/DDBJ whole genome shotgun (WGS) entry which is preliminary data.</text>
</comment>
<gene>
    <name evidence="2" type="ORF">GWK47_033100</name>
</gene>
<dbReference type="AlphaFoldDB" id="A0A8J5D451"/>
<evidence type="ECO:0000313" key="2">
    <source>
        <dbReference type="EMBL" id="KAG0728145.1"/>
    </source>
</evidence>
<protein>
    <submittedName>
        <fullName evidence="2">Uncharacterized protein</fullName>
    </submittedName>
</protein>
<feature type="region of interest" description="Disordered" evidence="1">
    <location>
        <begin position="80"/>
        <end position="139"/>
    </location>
</feature>
<keyword evidence="3" id="KW-1185">Reference proteome</keyword>